<evidence type="ECO:0000313" key="2">
    <source>
        <dbReference type="EMBL" id="GFJ91605.1"/>
    </source>
</evidence>
<proteinExistence type="predicted"/>
<dbReference type="Gene3D" id="3.30.530.20">
    <property type="match status" value="1"/>
</dbReference>
<gene>
    <name evidence="2" type="ORF">Prum_052470</name>
</gene>
<evidence type="ECO:0000313" key="3">
    <source>
        <dbReference type="Proteomes" id="UP000482960"/>
    </source>
</evidence>
<feature type="domain" description="Coenzyme Q-binding protein COQ10 START" evidence="1">
    <location>
        <begin position="13"/>
        <end position="133"/>
    </location>
</feature>
<dbReference type="AlphaFoldDB" id="A0A6V8LG37"/>
<name>A0A6V8LG37_9ACTN</name>
<reference evidence="2 3" key="2">
    <citation type="submission" date="2020-03" db="EMBL/GenBank/DDBJ databases">
        <authorList>
            <person name="Ichikawa N."/>
            <person name="Kimura A."/>
            <person name="Kitahashi Y."/>
            <person name="Uohara A."/>
        </authorList>
    </citation>
    <scope>NUCLEOTIDE SEQUENCE [LARGE SCALE GENOMIC DNA]</scope>
    <source>
        <strain evidence="2 3">NBRC 108638</strain>
    </source>
</reference>
<dbReference type="EMBL" id="BLPG01000001">
    <property type="protein sequence ID" value="GFJ91605.1"/>
    <property type="molecule type" value="Genomic_DNA"/>
</dbReference>
<comment type="caution">
    <text evidence="2">The sequence shown here is derived from an EMBL/GenBank/DDBJ whole genome shotgun (WGS) entry which is preliminary data.</text>
</comment>
<keyword evidence="3" id="KW-1185">Reference proteome</keyword>
<organism evidence="2 3">
    <name type="scientific">Phytohabitans rumicis</name>
    <dbReference type="NCBI Taxonomy" id="1076125"/>
    <lineage>
        <taxon>Bacteria</taxon>
        <taxon>Bacillati</taxon>
        <taxon>Actinomycetota</taxon>
        <taxon>Actinomycetes</taxon>
        <taxon>Micromonosporales</taxon>
        <taxon>Micromonosporaceae</taxon>
    </lineage>
</organism>
<dbReference type="InterPro" id="IPR023393">
    <property type="entry name" value="START-like_dom_sf"/>
</dbReference>
<dbReference type="SUPFAM" id="SSF55961">
    <property type="entry name" value="Bet v1-like"/>
    <property type="match status" value="1"/>
</dbReference>
<dbReference type="Pfam" id="PF03364">
    <property type="entry name" value="Polyketide_cyc"/>
    <property type="match status" value="1"/>
</dbReference>
<accession>A0A6V8LG37</accession>
<reference evidence="2 3" key="1">
    <citation type="submission" date="2020-03" db="EMBL/GenBank/DDBJ databases">
        <title>Whole genome shotgun sequence of Phytohabitans rumicis NBRC 108638.</title>
        <authorList>
            <person name="Komaki H."/>
            <person name="Tamura T."/>
        </authorList>
    </citation>
    <scope>NUCLEOTIDE SEQUENCE [LARGE SCALE GENOMIC DNA]</scope>
    <source>
        <strain evidence="2 3">NBRC 108638</strain>
    </source>
</reference>
<dbReference type="RefSeq" id="WP_173078652.1">
    <property type="nucleotide sequence ID" value="NZ_BAABJB010000004.1"/>
</dbReference>
<evidence type="ECO:0000259" key="1">
    <source>
        <dbReference type="Pfam" id="PF03364"/>
    </source>
</evidence>
<dbReference type="InterPro" id="IPR005031">
    <property type="entry name" value="COQ10_START"/>
</dbReference>
<protein>
    <submittedName>
        <fullName evidence="2">Cyclase</fullName>
    </submittedName>
</protein>
<dbReference type="Proteomes" id="UP000482960">
    <property type="component" value="Unassembled WGS sequence"/>
</dbReference>
<sequence length="160" mass="17713">MRHVEISAFIPGANPTEVFDTLSDFARYPELVEIVRAVTVTPAVGDGPVLSTWEVLFRNGILRWTEEDWLHRDRLTIDFVQTEGDFEELTGGWVVTQQPDGVGVVFYNDFDFGIPSLATIIDPVAERVLTETIQLILGRLFEGATFPPARVATPAGHAEG</sequence>